<dbReference type="InterPro" id="IPR001789">
    <property type="entry name" value="Sig_transdc_resp-reg_receiver"/>
</dbReference>
<keyword evidence="1" id="KW-0597">Phosphoprotein</keyword>
<dbReference type="Gene3D" id="3.40.50.2300">
    <property type="match status" value="1"/>
</dbReference>
<protein>
    <submittedName>
        <fullName evidence="3">Response regulator</fullName>
    </submittedName>
</protein>
<comment type="caution">
    <text evidence="3">The sequence shown here is derived from an EMBL/GenBank/DDBJ whole genome shotgun (WGS) entry which is preliminary data.</text>
</comment>
<accession>A0ABP8G1Z9</accession>
<evidence type="ECO:0000259" key="2">
    <source>
        <dbReference type="PROSITE" id="PS50110"/>
    </source>
</evidence>
<dbReference type="PANTHER" id="PTHR44520:SF2">
    <property type="entry name" value="RESPONSE REGULATOR RCP1"/>
    <property type="match status" value="1"/>
</dbReference>
<gene>
    <name evidence="3" type="ORF">GCM10023183_36460</name>
</gene>
<dbReference type="SMART" id="SM00448">
    <property type="entry name" value="REC"/>
    <property type="match status" value="1"/>
</dbReference>
<evidence type="ECO:0000313" key="4">
    <source>
        <dbReference type="Proteomes" id="UP001501844"/>
    </source>
</evidence>
<dbReference type="PROSITE" id="PS50110">
    <property type="entry name" value="RESPONSE_REGULATORY"/>
    <property type="match status" value="1"/>
</dbReference>
<dbReference type="PANTHER" id="PTHR44520">
    <property type="entry name" value="RESPONSE REGULATOR RCP1-RELATED"/>
    <property type="match status" value="1"/>
</dbReference>
<dbReference type="Pfam" id="PF00072">
    <property type="entry name" value="Response_reg"/>
    <property type="match status" value="1"/>
</dbReference>
<dbReference type="InterPro" id="IPR052893">
    <property type="entry name" value="TCS_response_regulator"/>
</dbReference>
<evidence type="ECO:0000256" key="1">
    <source>
        <dbReference type="PROSITE-ProRule" id="PRU00169"/>
    </source>
</evidence>
<dbReference type="Proteomes" id="UP001501844">
    <property type="component" value="Unassembled WGS sequence"/>
</dbReference>
<keyword evidence="4" id="KW-1185">Reference proteome</keyword>
<feature type="domain" description="Response regulatory" evidence="2">
    <location>
        <begin position="2"/>
        <end position="126"/>
    </location>
</feature>
<dbReference type="SUPFAM" id="SSF52172">
    <property type="entry name" value="CheY-like"/>
    <property type="match status" value="1"/>
</dbReference>
<organism evidence="3 4">
    <name type="scientific">Nibribacter koreensis</name>
    <dbReference type="NCBI Taxonomy" id="1084519"/>
    <lineage>
        <taxon>Bacteria</taxon>
        <taxon>Pseudomonadati</taxon>
        <taxon>Bacteroidota</taxon>
        <taxon>Cytophagia</taxon>
        <taxon>Cytophagales</taxon>
        <taxon>Hymenobacteraceae</taxon>
        <taxon>Nibribacter</taxon>
    </lineage>
</organism>
<evidence type="ECO:0000313" key="3">
    <source>
        <dbReference type="EMBL" id="GAA4315663.1"/>
    </source>
</evidence>
<dbReference type="EMBL" id="BAABGX010000003">
    <property type="protein sequence ID" value="GAA4315663.1"/>
    <property type="molecule type" value="Genomic_DNA"/>
</dbReference>
<dbReference type="InterPro" id="IPR011006">
    <property type="entry name" value="CheY-like_superfamily"/>
</dbReference>
<proteinExistence type="predicted"/>
<dbReference type="RefSeq" id="WP_345169471.1">
    <property type="nucleotide sequence ID" value="NZ_BAABGX010000003.1"/>
</dbReference>
<sequence length="127" mass="14164">MKFCIVDDDPISIFLTQHLIAAEGISTIETFQFAEEAVNSLLHRPCTEAPDVLLLDLNMPVMSGWEVMEALKPIGEEYHKRCKIYILTSSLDVSDSAKAEDHPLVSGFIYKPITEEDIKVLIADKVG</sequence>
<reference evidence="4" key="1">
    <citation type="journal article" date="2019" name="Int. J. Syst. Evol. Microbiol.">
        <title>The Global Catalogue of Microorganisms (GCM) 10K type strain sequencing project: providing services to taxonomists for standard genome sequencing and annotation.</title>
        <authorList>
            <consortium name="The Broad Institute Genomics Platform"/>
            <consortium name="The Broad Institute Genome Sequencing Center for Infectious Disease"/>
            <person name="Wu L."/>
            <person name="Ma J."/>
        </authorList>
    </citation>
    <scope>NUCLEOTIDE SEQUENCE [LARGE SCALE GENOMIC DNA]</scope>
    <source>
        <strain evidence="4">JCM 17917</strain>
    </source>
</reference>
<feature type="modified residue" description="4-aspartylphosphate" evidence="1">
    <location>
        <position position="56"/>
    </location>
</feature>
<name>A0ABP8G1Z9_9BACT</name>